<keyword evidence="4" id="KW-0804">Transcription</keyword>
<dbReference type="PROSITE" id="PS50977">
    <property type="entry name" value="HTH_TETR_2"/>
    <property type="match status" value="1"/>
</dbReference>
<dbReference type="SUPFAM" id="SSF46689">
    <property type="entry name" value="Homeodomain-like"/>
    <property type="match status" value="1"/>
</dbReference>
<dbReference type="Gene3D" id="1.10.357.10">
    <property type="entry name" value="Tetracycline Repressor, domain 2"/>
    <property type="match status" value="1"/>
</dbReference>
<name>A0A2U1ZXM1_9MICO</name>
<evidence type="ECO:0000256" key="5">
    <source>
        <dbReference type="PROSITE-ProRule" id="PRU00335"/>
    </source>
</evidence>
<keyword evidence="3 5" id="KW-0238">DNA-binding</keyword>
<dbReference type="GO" id="GO:0000976">
    <property type="term" value="F:transcription cis-regulatory region binding"/>
    <property type="evidence" value="ECO:0007669"/>
    <property type="project" value="TreeGrafter"/>
</dbReference>
<feature type="compositionally biased region" description="Low complexity" evidence="6">
    <location>
        <begin position="1"/>
        <end position="16"/>
    </location>
</feature>
<dbReference type="PRINTS" id="PR00455">
    <property type="entry name" value="HTHTETR"/>
</dbReference>
<evidence type="ECO:0000256" key="4">
    <source>
        <dbReference type="ARBA" id="ARBA00023163"/>
    </source>
</evidence>
<dbReference type="InterPro" id="IPR009057">
    <property type="entry name" value="Homeodomain-like_sf"/>
</dbReference>
<evidence type="ECO:0000256" key="2">
    <source>
        <dbReference type="ARBA" id="ARBA00023015"/>
    </source>
</evidence>
<dbReference type="AlphaFoldDB" id="A0A2U1ZXM1"/>
<keyword evidence="2" id="KW-0805">Transcription regulation</keyword>
<organism evidence="8 9">
    <name type="scientific">Serinibacter arcticus</name>
    <dbReference type="NCBI Taxonomy" id="1655435"/>
    <lineage>
        <taxon>Bacteria</taxon>
        <taxon>Bacillati</taxon>
        <taxon>Actinomycetota</taxon>
        <taxon>Actinomycetes</taxon>
        <taxon>Micrococcales</taxon>
        <taxon>Beutenbergiaceae</taxon>
        <taxon>Serinibacter</taxon>
    </lineage>
</organism>
<dbReference type="EMBL" id="PYHR01000002">
    <property type="protein sequence ID" value="PWD51672.1"/>
    <property type="molecule type" value="Genomic_DNA"/>
</dbReference>
<dbReference type="Pfam" id="PF00440">
    <property type="entry name" value="TetR_N"/>
    <property type="match status" value="1"/>
</dbReference>
<evidence type="ECO:0000256" key="6">
    <source>
        <dbReference type="SAM" id="MobiDB-lite"/>
    </source>
</evidence>
<feature type="domain" description="HTH tetR-type" evidence="7">
    <location>
        <begin position="25"/>
        <end position="85"/>
    </location>
</feature>
<evidence type="ECO:0000256" key="1">
    <source>
        <dbReference type="ARBA" id="ARBA00022491"/>
    </source>
</evidence>
<evidence type="ECO:0000256" key="3">
    <source>
        <dbReference type="ARBA" id="ARBA00023125"/>
    </source>
</evidence>
<comment type="caution">
    <text evidence="8">The sequence shown here is derived from an EMBL/GenBank/DDBJ whole genome shotgun (WGS) entry which is preliminary data.</text>
</comment>
<dbReference type="OrthoDB" id="7505659at2"/>
<evidence type="ECO:0000259" key="7">
    <source>
        <dbReference type="PROSITE" id="PS50977"/>
    </source>
</evidence>
<gene>
    <name evidence="8" type="ORF">C8046_14485</name>
</gene>
<dbReference type="SUPFAM" id="SSF48498">
    <property type="entry name" value="Tetracyclin repressor-like, C-terminal domain"/>
    <property type="match status" value="1"/>
</dbReference>
<accession>A0A2U1ZXM1</accession>
<reference evidence="8 9" key="1">
    <citation type="submission" date="2018-03" db="EMBL/GenBank/DDBJ databases">
        <title>Genome assembly of novel Miniimonas species PCH200.</title>
        <authorList>
            <person name="Thakur V."/>
            <person name="Kumar V."/>
            <person name="Singh D."/>
        </authorList>
    </citation>
    <scope>NUCLEOTIDE SEQUENCE [LARGE SCALE GENOMIC DNA]</scope>
    <source>
        <strain evidence="8 9">PCH200</strain>
    </source>
</reference>
<feature type="region of interest" description="Disordered" evidence="6">
    <location>
        <begin position="1"/>
        <end position="23"/>
    </location>
</feature>
<keyword evidence="9" id="KW-1185">Reference proteome</keyword>
<evidence type="ECO:0000313" key="8">
    <source>
        <dbReference type="EMBL" id="PWD51672.1"/>
    </source>
</evidence>
<protein>
    <submittedName>
        <fullName evidence="8">TetR family transcriptional regulator</fullName>
    </submittedName>
</protein>
<dbReference type="PANTHER" id="PTHR30055:SF234">
    <property type="entry name" value="HTH-TYPE TRANSCRIPTIONAL REGULATOR BETI"/>
    <property type="match status" value="1"/>
</dbReference>
<keyword evidence="1" id="KW-0678">Repressor</keyword>
<feature type="DNA-binding region" description="H-T-H motif" evidence="5">
    <location>
        <begin position="48"/>
        <end position="67"/>
    </location>
</feature>
<dbReference type="Proteomes" id="UP000245166">
    <property type="component" value="Unassembled WGS sequence"/>
</dbReference>
<dbReference type="Pfam" id="PF13977">
    <property type="entry name" value="TetR_C_6"/>
    <property type="match status" value="1"/>
</dbReference>
<sequence length="215" mass="23461">MSATTETTRTTKPTRGARGGYAKGRARRNDIIQSAIGLFGEVGFHGASLRDIAARSGVSHPGLLHHFATKTALLEAVLAYRDEADEADLDADVEQGRTWLEALVRLSQRNQLRRPIVELFAALSAEATSVDHPAHQYFVDRYLTSVAAARADLERYAEAGRLRPGVDIDVAARAIIALMDGLQIQWLMSLGRPKRAQVNMAADLSAYLDLIIEPA</sequence>
<dbReference type="PANTHER" id="PTHR30055">
    <property type="entry name" value="HTH-TYPE TRANSCRIPTIONAL REGULATOR RUTR"/>
    <property type="match status" value="1"/>
</dbReference>
<dbReference type="InterPro" id="IPR001647">
    <property type="entry name" value="HTH_TetR"/>
</dbReference>
<dbReference type="GO" id="GO:0003700">
    <property type="term" value="F:DNA-binding transcription factor activity"/>
    <property type="evidence" value="ECO:0007669"/>
    <property type="project" value="TreeGrafter"/>
</dbReference>
<dbReference type="RefSeq" id="WP_109230052.1">
    <property type="nucleotide sequence ID" value="NZ_PYHR01000002.1"/>
</dbReference>
<proteinExistence type="predicted"/>
<evidence type="ECO:0000313" key="9">
    <source>
        <dbReference type="Proteomes" id="UP000245166"/>
    </source>
</evidence>
<dbReference type="InterPro" id="IPR050109">
    <property type="entry name" value="HTH-type_TetR-like_transc_reg"/>
</dbReference>
<dbReference type="InterPro" id="IPR039538">
    <property type="entry name" value="BetI_C"/>
</dbReference>
<dbReference type="InterPro" id="IPR036271">
    <property type="entry name" value="Tet_transcr_reg_TetR-rel_C_sf"/>
</dbReference>